<dbReference type="InterPro" id="IPR011152">
    <property type="entry name" value="Pesterase_MJ0912"/>
</dbReference>
<dbReference type="GO" id="GO:0005737">
    <property type="term" value="C:cytoplasm"/>
    <property type="evidence" value="ECO:0007669"/>
    <property type="project" value="TreeGrafter"/>
</dbReference>
<dbReference type="InterPro" id="IPR024654">
    <property type="entry name" value="Calcineurin-like_PHP_lpxH"/>
</dbReference>
<evidence type="ECO:0000313" key="4">
    <source>
        <dbReference type="Proteomes" id="UP000598196"/>
    </source>
</evidence>
<dbReference type="InterPro" id="IPR029052">
    <property type="entry name" value="Metallo-depent_PP-like"/>
</dbReference>
<dbReference type="InterPro" id="IPR050126">
    <property type="entry name" value="Ap4A_hydrolase"/>
</dbReference>
<accession>A0A917YJ43</accession>
<dbReference type="EMBL" id="BMLP01000001">
    <property type="protein sequence ID" value="GGO24606.1"/>
    <property type="molecule type" value="Genomic_DNA"/>
</dbReference>
<comment type="caution">
    <text evidence="3">The sequence shown here is derived from an EMBL/GenBank/DDBJ whole genome shotgun (WGS) entry which is preliminary data.</text>
</comment>
<proteinExistence type="inferred from homology"/>
<dbReference type="PANTHER" id="PTHR42850:SF2">
    <property type="entry name" value="BLL5683 PROTEIN"/>
    <property type="match status" value="1"/>
</dbReference>
<protein>
    <submittedName>
        <fullName evidence="3">Metallophosphoesterase</fullName>
    </submittedName>
</protein>
<gene>
    <name evidence="3" type="ORF">GCM10010991_03220</name>
</gene>
<reference evidence="3 4" key="1">
    <citation type="journal article" date="2014" name="Int. J. Syst. Evol. Microbiol.">
        <title>Complete genome sequence of Corynebacterium casei LMG S-19264T (=DSM 44701T), isolated from a smear-ripened cheese.</title>
        <authorList>
            <consortium name="US DOE Joint Genome Institute (JGI-PGF)"/>
            <person name="Walter F."/>
            <person name="Albersmeier A."/>
            <person name="Kalinowski J."/>
            <person name="Ruckert C."/>
        </authorList>
    </citation>
    <scope>NUCLEOTIDE SEQUENCE [LARGE SCALE GENOMIC DNA]</scope>
    <source>
        <strain evidence="3 4">CGMCC 1.7029</strain>
    </source>
</reference>
<dbReference type="Pfam" id="PF12850">
    <property type="entry name" value="Metallophos_2"/>
    <property type="match status" value="1"/>
</dbReference>
<dbReference type="CDD" id="cd00838">
    <property type="entry name" value="MPP_superfamily"/>
    <property type="match status" value="1"/>
</dbReference>
<keyword evidence="4" id="KW-1185">Reference proteome</keyword>
<name>A0A917YJ43_9RHOB</name>
<evidence type="ECO:0000259" key="2">
    <source>
        <dbReference type="Pfam" id="PF12850"/>
    </source>
</evidence>
<dbReference type="SUPFAM" id="SSF56300">
    <property type="entry name" value="Metallo-dependent phosphatases"/>
    <property type="match status" value="1"/>
</dbReference>
<evidence type="ECO:0000313" key="3">
    <source>
        <dbReference type="EMBL" id="GGO24606.1"/>
    </source>
</evidence>
<dbReference type="Proteomes" id="UP000598196">
    <property type="component" value="Unassembled WGS sequence"/>
</dbReference>
<feature type="domain" description="Calcineurin-like phosphoesterase" evidence="2">
    <location>
        <begin position="1"/>
        <end position="208"/>
    </location>
</feature>
<dbReference type="PIRSF" id="PIRSF000883">
    <property type="entry name" value="Pesterase_MJ0912"/>
    <property type="match status" value="1"/>
</dbReference>
<dbReference type="PANTHER" id="PTHR42850">
    <property type="entry name" value="METALLOPHOSPHOESTERASE"/>
    <property type="match status" value="1"/>
</dbReference>
<dbReference type="AlphaFoldDB" id="A0A917YJ43"/>
<comment type="similarity">
    <text evidence="1">Belongs to the metallophosphoesterase superfamily. YfcE family.</text>
</comment>
<organism evidence="3 4">
    <name type="scientific">Gemmobacter aquaticus</name>
    <dbReference type="NCBI Taxonomy" id="490185"/>
    <lineage>
        <taxon>Bacteria</taxon>
        <taxon>Pseudomonadati</taxon>
        <taxon>Pseudomonadota</taxon>
        <taxon>Alphaproteobacteria</taxon>
        <taxon>Rhodobacterales</taxon>
        <taxon>Paracoccaceae</taxon>
        <taxon>Gemmobacter</taxon>
    </lineage>
</organism>
<sequence>MRIAILTDIHANREAFSAVLSDVERRKAERIVMLGDIVGYGPDPEWCCTRAQDLVEGGALIVQGNHDAAVTRPDTAMNITARRAIDWTRPRLSAEQATFLANLPMRQEIDDLLFVHASANDAQDWIYVTSAQRAMPSFRVSKARVIFCGHVHVPQLYSHDMNGRVKEQRMMIGAPVPLIRSRRWLAVVGSVGQPRDGRPMAGWAMYDTVTNELTFHRVPYEVALTVTKIRNAGLPESLAMRLVSGA</sequence>
<dbReference type="GO" id="GO:0016791">
    <property type="term" value="F:phosphatase activity"/>
    <property type="evidence" value="ECO:0007669"/>
    <property type="project" value="TreeGrafter"/>
</dbReference>
<dbReference type="Gene3D" id="3.60.21.10">
    <property type="match status" value="1"/>
</dbReference>
<dbReference type="RefSeq" id="WP_146285878.1">
    <property type="nucleotide sequence ID" value="NZ_BMLP01000001.1"/>
</dbReference>
<evidence type="ECO:0000256" key="1">
    <source>
        <dbReference type="ARBA" id="ARBA00008950"/>
    </source>
</evidence>
<dbReference type="OrthoDB" id="9813918at2"/>